<dbReference type="PANTHER" id="PTHR36925:SF1">
    <property type="entry name" value="COBALT-PRECORRIN-6A REDUCTASE"/>
    <property type="match status" value="1"/>
</dbReference>
<dbReference type="GO" id="GO:0016491">
    <property type="term" value="F:oxidoreductase activity"/>
    <property type="evidence" value="ECO:0007669"/>
    <property type="project" value="UniProtKB-KW"/>
</dbReference>
<evidence type="ECO:0000256" key="3">
    <source>
        <dbReference type="ARBA" id="ARBA00023002"/>
    </source>
</evidence>
<evidence type="ECO:0000313" key="4">
    <source>
        <dbReference type="EMBL" id="MDK3072498.1"/>
    </source>
</evidence>
<dbReference type="EMBL" id="JASNJE010000004">
    <property type="protein sequence ID" value="MDK3072498.1"/>
    <property type="molecule type" value="Genomic_DNA"/>
</dbReference>
<dbReference type="PROSITE" id="PS51014">
    <property type="entry name" value="COBK_CBIJ"/>
    <property type="match status" value="1"/>
</dbReference>
<dbReference type="PANTHER" id="PTHR36925">
    <property type="entry name" value="COBALT-PRECORRIN-6A REDUCTASE"/>
    <property type="match status" value="1"/>
</dbReference>
<organism evidence="4 5">
    <name type="scientific">Sedimentitalea xiamensis</name>
    <dbReference type="NCBI Taxonomy" id="3050037"/>
    <lineage>
        <taxon>Bacteria</taxon>
        <taxon>Pseudomonadati</taxon>
        <taxon>Pseudomonadota</taxon>
        <taxon>Alphaproteobacteria</taxon>
        <taxon>Rhodobacterales</taxon>
        <taxon>Paracoccaceae</taxon>
        <taxon>Sedimentitalea</taxon>
    </lineage>
</organism>
<proteinExistence type="predicted"/>
<dbReference type="EC" id="1.3.1.106" evidence="4"/>
<reference evidence="4 5" key="1">
    <citation type="submission" date="2023-05" db="EMBL/GenBank/DDBJ databases">
        <title>Sedimentitalea sp. nov. JM2-8.</title>
        <authorList>
            <person name="Huang J."/>
        </authorList>
    </citation>
    <scope>NUCLEOTIDE SEQUENCE [LARGE SCALE GENOMIC DNA]</scope>
    <source>
        <strain evidence="4 5">JM2-8</strain>
    </source>
</reference>
<name>A0ABT7FBT9_9RHOB</name>
<comment type="pathway">
    <text evidence="1">Cofactor biosynthesis; adenosylcobalamin biosynthesis.</text>
</comment>
<protein>
    <submittedName>
        <fullName evidence="4">Cobalt-precorrin-6A reductase</fullName>
        <ecNumber evidence="4">1.3.1.106</ecNumber>
    </submittedName>
</protein>
<keyword evidence="2" id="KW-0169">Cobalamin biosynthesis</keyword>
<keyword evidence="3 4" id="KW-0560">Oxidoreductase</keyword>
<keyword evidence="5" id="KW-1185">Reference proteome</keyword>
<comment type="caution">
    <text evidence="4">The sequence shown here is derived from an EMBL/GenBank/DDBJ whole genome shotgun (WGS) entry which is preliminary data.</text>
</comment>
<evidence type="ECO:0000256" key="1">
    <source>
        <dbReference type="ARBA" id="ARBA00004953"/>
    </source>
</evidence>
<sequence length="251" mass="27179">MTLIGSTRRHLLLLAGSGEAREIAAALSGVRDWSVTASLLFPERSTGPLPVPTRLGRFGGEDGMARFLTSERVDAVLDATHPFASQITAQSARVCARLALPFAQVLRPAWTPGTGDRWTEVANEAAVAAFLRPGQRVFTTTGRATLDQLVSRSPARFFVRQLEPRDATDGYRNVRYVTGQGPFSVEEELDTLRDLKIDVLVCKNSGGAPSHTKLDAARKLGLPVILVARPPQPDVLRLETVSAALDWVEGL</sequence>
<dbReference type="NCBIfam" id="NF005968">
    <property type="entry name" value="PRK08057.1-2"/>
    <property type="match status" value="1"/>
</dbReference>
<dbReference type="Proteomes" id="UP001227126">
    <property type="component" value="Unassembled WGS sequence"/>
</dbReference>
<gene>
    <name evidence="4" type="ORF">QO034_05175</name>
</gene>
<evidence type="ECO:0000256" key="2">
    <source>
        <dbReference type="ARBA" id="ARBA00022573"/>
    </source>
</evidence>
<evidence type="ECO:0000313" key="5">
    <source>
        <dbReference type="Proteomes" id="UP001227126"/>
    </source>
</evidence>
<dbReference type="Pfam" id="PF02571">
    <property type="entry name" value="CbiJ"/>
    <property type="match status" value="1"/>
</dbReference>
<dbReference type="RefSeq" id="WP_284484437.1">
    <property type="nucleotide sequence ID" value="NZ_JASNJE010000004.1"/>
</dbReference>
<accession>A0ABT7FBT9</accession>
<dbReference type="InterPro" id="IPR003723">
    <property type="entry name" value="Precorrin-6x_reduct"/>
</dbReference>